<protein>
    <recommendedName>
        <fullName evidence="7">Glucuronosyltransferase</fullName>
    </recommendedName>
</protein>
<dbReference type="FunFam" id="3.40.50.2000:FF:000021">
    <property type="entry name" value="UDP-glucuronosyltransferase"/>
    <property type="match status" value="1"/>
</dbReference>
<reference evidence="5" key="1">
    <citation type="journal article" date="2023" name="IScience">
        <title>Live-bearing cockroach genome reveals convergent evolutionary mechanisms linked to viviparity in insects and beyond.</title>
        <authorList>
            <person name="Fouks B."/>
            <person name="Harrison M.C."/>
            <person name="Mikhailova A.A."/>
            <person name="Marchal E."/>
            <person name="English S."/>
            <person name="Carruthers M."/>
            <person name="Jennings E.C."/>
            <person name="Chiamaka E.L."/>
            <person name="Frigard R.A."/>
            <person name="Pippel M."/>
            <person name="Attardo G.M."/>
            <person name="Benoit J.B."/>
            <person name="Bornberg-Bauer E."/>
            <person name="Tobe S.S."/>
        </authorList>
    </citation>
    <scope>NUCLEOTIDE SEQUENCE</scope>
    <source>
        <strain evidence="5">Stay&amp;Tobe</strain>
    </source>
</reference>
<dbReference type="Gene3D" id="3.40.50.2000">
    <property type="entry name" value="Glycogen Phosphorylase B"/>
    <property type="match status" value="2"/>
</dbReference>
<keyword evidence="6" id="KW-1185">Reference proteome</keyword>
<gene>
    <name evidence="5" type="ORF">L9F63_000302</name>
</gene>
<dbReference type="CDD" id="cd03784">
    <property type="entry name" value="GT1_Gtf-like"/>
    <property type="match status" value="1"/>
</dbReference>
<dbReference type="SUPFAM" id="SSF53756">
    <property type="entry name" value="UDP-Glycosyltransferase/glycogen phosphorylase"/>
    <property type="match status" value="1"/>
</dbReference>
<keyword evidence="2" id="KW-0328">Glycosyltransferase</keyword>
<keyword evidence="3" id="KW-0808">Transferase</keyword>
<accession>A0AAD8ETI5</accession>
<sequence length="526" mass="60681">MVDLHCFSNGTVVDRTGVAVSCIRGQRYSGLFPFPAKSHMRIFAPLLLELADRGHHLTVYTPYPETVKHPNITDVAMVQIDYTEHKLPDLFAVRGPIAYVHSHCEMGISITDAFFQDPAIKQLLRNKNDNFDLMIIEAFFNEALLGFAHKFKVPVVEMSSVAGATWVYDWSLNPEPFSYVPNNYVPYGDKMNFLQRFHNAFISTYIRLWRKFYYLPEQEAIMRKYFKNFEDLPTIEYIENHVSLLFLNQHFSWATPRSFLPNVVPVGGLHIGLTKHKTLPKDLQKYMDEATDGVIYFSMGTHLPSSVMPESLRKTFLEAFSNFKQRFIWKINSDYIPSTCKNDTNLKVSEYLPQFDLLHHPNLKIFITHCGVSSLQEIMHVGIPIIVIPIFGDQVHNCKKLEQEGAAVILDYDHITVESVTSAIQEVLQPKYRENAQRLSRIFHDQPLSPLKTAVYWTEYVIRHKGAPHLRSAAADLNWFQYFLLDVISVLTLTIALIMYLLFTCLKVVYSKLGTTFEIYKTMKVD</sequence>
<keyword evidence="4" id="KW-0472">Membrane</keyword>
<evidence type="ECO:0000256" key="4">
    <source>
        <dbReference type="SAM" id="Phobius"/>
    </source>
</evidence>
<evidence type="ECO:0000256" key="1">
    <source>
        <dbReference type="ARBA" id="ARBA00009995"/>
    </source>
</evidence>
<keyword evidence="4" id="KW-0812">Transmembrane</keyword>
<evidence type="ECO:0000313" key="6">
    <source>
        <dbReference type="Proteomes" id="UP001233999"/>
    </source>
</evidence>
<evidence type="ECO:0000256" key="3">
    <source>
        <dbReference type="ARBA" id="ARBA00022679"/>
    </source>
</evidence>
<reference evidence="5" key="2">
    <citation type="submission" date="2023-05" db="EMBL/GenBank/DDBJ databases">
        <authorList>
            <person name="Fouks B."/>
        </authorList>
    </citation>
    <scope>NUCLEOTIDE SEQUENCE</scope>
    <source>
        <strain evidence="5">Stay&amp;Tobe</strain>
        <tissue evidence="5">Testes</tissue>
    </source>
</reference>
<evidence type="ECO:0000313" key="5">
    <source>
        <dbReference type="EMBL" id="KAJ9601559.1"/>
    </source>
</evidence>
<dbReference type="EMBL" id="JASPKZ010000012">
    <property type="protein sequence ID" value="KAJ9601559.1"/>
    <property type="molecule type" value="Genomic_DNA"/>
</dbReference>
<name>A0AAD8ETI5_DIPPU</name>
<comment type="caution">
    <text evidence="5">The sequence shown here is derived from an EMBL/GenBank/DDBJ whole genome shotgun (WGS) entry which is preliminary data.</text>
</comment>
<dbReference type="GO" id="GO:0008194">
    <property type="term" value="F:UDP-glycosyltransferase activity"/>
    <property type="evidence" value="ECO:0007669"/>
    <property type="project" value="InterPro"/>
</dbReference>
<organism evidence="5 6">
    <name type="scientific">Diploptera punctata</name>
    <name type="common">Pacific beetle cockroach</name>
    <dbReference type="NCBI Taxonomy" id="6984"/>
    <lineage>
        <taxon>Eukaryota</taxon>
        <taxon>Metazoa</taxon>
        <taxon>Ecdysozoa</taxon>
        <taxon>Arthropoda</taxon>
        <taxon>Hexapoda</taxon>
        <taxon>Insecta</taxon>
        <taxon>Pterygota</taxon>
        <taxon>Neoptera</taxon>
        <taxon>Polyneoptera</taxon>
        <taxon>Dictyoptera</taxon>
        <taxon>Blattodea</taxon>
        <taxon>Blaberoidea</taxon>
        <taxon>Blaberidae</taxon>
        <taxon>Diplopterinae</taxon>
        <taxon>Diploptera</taxon>
    </lineage>
</organism>
<evidence type="ECO:0000256" key="2">
    <source>
        <dbReference type="ARBA" id="ARBA00022676"/>
    </source>
</evidence>
<dbReference type="PANTHER" id="PTHR48043:SF159">
    <property type="entry name" value="EG:EG0003.4 PROTEIN-RELATED"/>
    <property type="match status" value="1"/>
</dbReference>
<dbReference type="InterPro" id="IPR050271">
    <property type="entry name" value="UDP-glycosyltransferase"/>
</dbReference>
<dbReference type="Proteomes" id="UP001233999">
    <property type="component" value="Unassembled WGS sequence"/>
</dbReference>
<feature type="transmembrane region" description="Helical" evidence="4">
    <location>
        <begin position="479"/>
        <end position="503"/>
    </location>
</feature>
<keyword evidence="4" id="KW-1133">Transmembrane helix</keyword>
<proteinExistence type="inferred from homology"/>
<dbReference type="InterPro" id="IPR002213">
    <property type="entry name" value="UDP_glucos_trans"/>
</dbReference>
<dbReference type="PANTHER" id="PTHR48043">
    <property type="entry name" value="EG:EG0003.4 PROTEIN-RELATED"/>
    <property type="match status" value="1"/>
</dbReference>
<dbReference type="AlphaFoldDB" id="A0AAD8ETI5"/>
<dbReference type="Pfam" id="PF00201">
    <property type="entry name" value="UDPGT"/>
    <property type="match status" value="1"/>
</dbReference>
<comment type="similarity">
    <text evidence="1">Belongs to the UDP-glycosyltransferase family.</text>
</comment>
<evidence type="ECO:0008006" key="7">
    <source>
        <dbReference type="Google" id="ProtNLM"/>
    </source>
</evidence>